<feature type="compositionally biased region" description="Basic and acidic residues" evidence="1">
    <location>
        <begin position="18"/>
        <end position="46"/>
    </location>
</feature>
<protein>
    <recommendedName>
        <fullName evidence="2">Arabidopsis retrotransposon Orf1 C-terminal domain-containing protein</fullName>
    </recommendedName>
</protein>
<dbReference type="Proteomes" id="UP000467841">
    <property type="component" value="Unassembled WGS sequence"/>
</dbReference>
<feature type="compositionally biased region" description="Basic residues" evidence="1">
    <location>
        <begin position="463"/>
        <end position="472"/>
    </location>
</feature>
<feature type="non-terminal residue" evidence="3">
    <location>
        <position position="1"/>
    </location>
</feature>
<proteinExistence type="predicted"/>
<dbReference type="InterPro" id="IPR004312">
    <property type="entry name" value="ATHILA_Orf1_C"/>
</dbReference>
<comment type="caution">
    <text evidence="3">The sequence shown here is derived from an EMBL/GenBank/DDBJ whole genome shotgun (WGS) entry which is preliminary data.</text>
</comment>
<organism evidence="3 4">
    <name type="scientific">Microthlaspi erraticum</name>
    <dbReference type="NCBI Taxonomy" id="1685480"/>
    <lineage>
        <taxon>Eukaryota</taxon>
        <taxon>Viridiplantae</taxon>
        <taxon>Streptophyta</taxon>
        <taxon>Embryophyta</taxon>
        <taxon>Tracheophyta</taxon>
        <taxon>Spermatophyta</taxon>
        <taxon>Magnoliopsida</taxon>
        <taxon>eudicotyledons</taxon>
        <taxon>Gunneridae</taxon>
        <taxon>Pentapetalae</taxon>
        <taxon>rosids</taxon>
        <taxon>malvids</taxon>
        <taxon>Brassicales</taxon>
        <taxon>Brassicaceae</taxon>
        <taxon>Coluteocarpeae</taxon>
        <taxon>Microthlaspi</taxon>
    </lineage>
</organism>
<evidence type="ECO:0000313" key="3">
    <source>
        <dbReference type="EMBL" id="CAA7054732.1"/>
    </source>
</evidence>
<feature type="domain" description="Arabidopsis retrotransposon Orf1 C-terminal" evidence="2">
    <location>
        <begin position="66"/>
        <end position="451"/>
    </location>
</feature>
<feature type="region of interest" description="Disordered" evidence="1">
    <location>
        <begin position="449"/>
        <end position="472"/>
    </location>
</feature>
<evidence type="ECO:0000256" key="1">
    <source>
        <dbReference type="SAM" id="MobiDB-lite"/>
    </source>
</evidence>
<reference evidence="3" key="1">
    <citation type="submission" date="2020-01" db="EMBL/GenBank/DDBJ databases">
        <authorList>
            <person name="Mishra B."/>
        </authorList>
    </citation>
    <scope>NUCLEOTIDE SEQUENCE [LARGE SCALE GENOMIC DNA]</scope>
</reference>
<feature type="region of interest" description="Disordered" evidence="1">
    <location>
        <begin position="1"/>
        <end position="56"/>
    </location>
</feature>
<gene>
    <name evidence="3" type="ORF">MERR_LOCUS41968</name>
</gene>
<accession>A0A6D2KRZ5</accession>
<keyword evidence="4" id="KW-1185">Reference proteome</keyword>
<evidence type="ECO:0000259" key="2">
    <source>
        <dbReference type="Pfam" id="PF03078"/>
    </source>
</evidence>
<dbReference type="AlphaFoldDB" id="A0A6D2KRZ5"/>
<dbReference type="EMBL" id="CACVBM020001587">
    <property type="protein sequence ID" value="CAA7054732.1"/>
    <property type="molecule type" value="Genomic_DNA"/>
</dbReference>
<sequence length="472" mass="53926">TLAKTKFTKRPAQNEDVETARKEKREGQKKVEYSGKRKKGASKESAPKWSEAAEQNMDDSVIPRPYGVQERIRILWRMQFMSMRYPHPETIRALGIEEDVEDIFYYTELGEFMKMALPAYREPAIQFLASLKLTKHPQEAAAELKRDGIGFITFTLLGQEYRFSMCVPGTELVSLWGMISSRPYQISKNKTSHIKNLAIRYAHKAITHTLFARHERANVTKQELELLDTGIIQKLETLDNGEEMQGDLKHTSKAVVMINSFKQIMRNAELSYEQGKINEAHLDIGILITPILLATKVKLPQSSHPPTFMYIAYLNKTWFLRVMHNGKHIYCFEHLTFGISKVLLPNVELTSNKSRGGILFLPTADQLFIDRGDATVNEEQGQEEGEPSERRASEFGKFDFTPYNASGSTPAITKAHVHIGMLQRWCKKQDEMIKKLTETVNALKDKLSCTSPKATKTAEPALRRSKRKRKTD</sequence>
<dbReference type="Pfam" id="PF03078">
    <property type="entry name" value="ATHILA"/>
    <property type="match status" value="1"/>
</dbReference>
<evidence type="ECO:0000313" key="4">
    <source>
        <dbReference type="Proteomes" id="UP000467841"/>
    </source>
</evidence>
<dbReference type="OrthoDB" id="1750933at2759"/>
<name>A0A6D2KRZ5_9BRAS</name>